<keyword evidence="11" id="KW-0131">Cell cycle</keyword>
<dbReference type="GO" id="GO:0001786">
    <property type="term" value="F:phosphatidylserine binding"/>
    <property type="evidence" value="ECO:0007669"/>
    <property type="project" value="UniProtKB-ARBA"/>
</dbReference>
<dbReference type="GO" id="GO:0007179">
    <property type="term" value="P:transforming growth factor beta receptor signaling pathway"/>
    <property type="evidence" value="ECO:0007669"/>
    <property type="project" value="UniProtKB-ARBA"/>
</dbReference>
<reference evidence="18" key="1">
    <citation type="journal article" date="2011" name="Nat. Biotechnol.">
        <title>Genome sequencing and comparison of two nonhuman primate animal models, the cynomolgus and Chinese rhesus macaques.</title>
        <authorList>
            <person name="Yan G."/>
            <person name="Zhang G."/>
            <person name="Fang X."/>
            <person name="Zhang Y."/>
            <person name="Li C."/>
            <person name="Ling F."/>
            <person name="Cooper D.N."/>
            <person name="Li Q."/>
            <person name="Li Y."/>
            <person name="van Gool A.J."/>
            <person name="Du H."/>
            <person name="Chen J."/>
            <person name="Chen R."/>
            <person name="Zhang P."/>
            <person name="Huang Z."/>
            <person name="Thompson J.R."/>
            <person name="Meng Y."/>
            <person name="Bai Y."/>
            <person name="Wang J."/>
            <person name="Zhuo M."/>
            <person name="Wang T."/>
            <person name="Huang Y."/>
            <person name="Wei L."/>
            <person name="Li J."/>
            <person name="Wang Z."/>
            <person name="Hu H."/>
            <person name="Yang P."/>
            <person name="Le L."/>
            <person name="Stenson P.D."/>
            <person name="Li B."/>
            <person name="Liu X."/>
            <person name="Ball E.V."/>
            <person name="An N."/>
            <person name="Huang Q."/>
            <person name="Zhang Y."/>
            <person name="Fan W."/>
            <person name="Zhang X."/>
            <person name="Li Y."/>
            <person name="Wang W."/>
            <person name="Katze M.G."/>
            <person name="Su B."/>
            <person name="Nielsen R."/>
            <person name="Yang H."/>
            <person name="Wang J."/>
            <person name="Wang X."/>
            <person name="Wang J."/>
        </authorList>
    </citation>
    <scope>NUCLEOTIDE SEQUENCE [LARGE SCALE GENOMIC DNA]</scope>
    <source>
        <strain evidence="18">CE-4</strain>
    </source>
</reference>
<dbReference type="InterPro" id="IPR047239">
    <property type="entry name" value="BAR_APPL2"/>
</dbReference>
<evidence type="ECO:0000256" key="11">
    <source>
        <dbReference type="ARBA" id="ARBA00023306"/>
    </source>
</evidence>
<keyword evidence="10" id="KW-0966">Cell projection</keyword>
<dbReference type="Pfam" id="PF16746">
    <property type="entry name" value="BAR_3"/>
    <property type="match status" value="1"/>
</dbReference>
<dbReference type="SMART" id="SM00233">
    <property type="entry name" value="PH"/>
    <property type="match status" value="1"/>
</dbReference>
<feature type="domain" description="PH" evidence="17">
    <location>
        <begin position="260"/>
        <end position="358"/>
    </location>
</feature>
<dbReference type="eggNOG" id="KOG3536">
    <property type="taxonomic scope" value="Eukaryota"/>
</dbReference>
<dbReference type="GO" id="GO:0031901">
    <property type="term" value="C:early endosome membrane"/>
    <property type="evidence" value="ECO:0007669"/>
    <property type="project" value="UniProtKB-SubCell"/>
</dbReference>
<dbReference type="SMART" id="SM00462">
    <property type="entry name" value="PTB"/>
    <property type="match status" value="1"/>
</dbReference>
<evidence type="ECO:0000256" key="15">
    <source>
        <dbReference type="SAM" id="MobiDB-lite"/>
    </source>
</evidence>
<dbReference type="InterPro" id="IPR027267">
    <property type="entry name" value="AH/BAR_dom_sf"/>
</dbReference>
<dbReference type="GO" id="GO:0005634">
    <property type="term" value="C:nucleus"/>
    <property type="evidence" value="ECO:0007669"/>
    <property type="project" value="UniProtKB-SubCell"/>
</dbReference>
<feature type="non-terminal residue" evidence="18">
    <location>
        <position position="647"/>
    </location>
</feature>
<evidence type="ECO:0000256" key="8">
    <source>
        <dbReference type="ARBA" id="ARBA00023136"/>
    </source>
</evidence>
<protein>
    <recommendedName>
        <fullName evidence="13">DCC-interacting protein 13-beta</fullName>
    </recommendedName>
    <alternativeName>
        <fullName evidence="14">Adapter protein containing PH domain, PTB domain and leucine zipper motif 2</fullName>
    </alternativeName>
</protein>
<dbReference type="GO" id="GO:0006606">
    <property type="term" value="P:protein import into nucleus"/>
    <property type="evidence" value="ECO:0007669"/>
    <property type="project" value="UniProtKB-ARBA"/>
</dbReference>
<dbReference type="PANTHER" id="PTHR46415">
    <property type="entry name" value="ADAPTOR PROTEIN, PHOSPHOTYROSINE INTERACTION, PH DOMAIN AND LEUCINE ZIPPER-CONTAINING 2"/>
    <property type="match status" value="1"/>
</dbReference>
<keyword evidence="9" id="KW-0539">Nucleus</keyword>
<dbReference type="EMBL" id="CM001286">
    <property type="protein sequence ID" value="EHH66662.1"/>
    <property type="molecule type" value="Genomic_DNA"/>
</dbReference>
<dbReference type="PROSITE" id="PS01179">
    <property type="entry name" value="PID"/>
    <property type="match status" value="1"/>
</dbReference>
<dbReference type="GO" id="GO:0030670">
    <property type="term" value="C:phagocytic vesicle membrane"/>
    <property type="evidence" value="ECO:0007669"/>
    <property type="project" value="UniProtKB-SubCell"/>
</dbReference>
<evidence type="ECO:0000256" key="1">
    <source>
        <dbReference type="ARBA" id="ARBA00004123"/>
    </source>
</evidence>
<evidence type="ECO:0000256" key="5">
    <source>
        <dbReference type="ARBA" id="ARBA00022475"/>
    </source>
</evidence>
<evidence type="ECO:0000256" key="10">
    <source>
        <dbReference type="ARBA" id="ARBA00023273"/>
    </source>
</evidence>
<dbReference type="AlphaFoldDB" id="G7PJE2"/>
<keyword evidence="7" id="KW-0967">Endosome</keyword>
<evidence type="ECO:0000256" key="3">
    <source>
        <dbReference type="ARBA" id="ARBA00004580"/>
    </source>
</evidence>
<dbReference type="Pfam" id="PF00169">
    <property type="entry name" value="PH"/>
    <property type="match status" value="1"/>
</dbReference>
<dbReference type="FunFam" id="2.30.29.30:FF:000067">
    <property type="entry name" value="Putative DCC-interacting protein 13-beta isoform 2"/>
    <property type="match status" value="1"/>
</dbReference>
<keyword evidence="12" id="KW-0968">Cytoplasmic vesicle</keyword>
<dbReference type="SUPFAM" id="SSF50729">
    <property type="entry name" value="PH domain-like"/>
    <property type="match status" value="2"/>
</dbReference>
<dbReference type="SUPFAM" id="SSF103657">
    <property type="entry name" value="BAR/IMD domain-like"/>
    <property type="match status" value="1"/>
</dbReference>
<proteinExistence type="predicted"/>
<accession>G7PJE2</accession>
<dbReference type="Proteomes" id="UP000009130">
    <property type="component" value="Chromosome 11"/>
</dbReference>
<dbReference type="CDD" id="cd07632">
    <property type="entry name" value="BAR_APPL2"/>
    <property type="match status" value="1"/>
</dbReference>
<gene>
    <name evidence="18" type="ORF">EGM_03696</name>
</gene>
<dbReference type="Pfam" id="PF00640">
    <property type="entry name" value="PID"/>
    <property type="match status" value="1"/>
</dbReference>
<evidence type="ECO:0000256" key="13">
    <source>
        <dbReference type="ARBA" id="ARBA00068677"/>
    </source>
</evidence>
<evidence type="ECO:0000313" key="18">
    <source>
        <dbReference type="EMBL" id="EHH66662.1"/>
    </source>
</evidence>
<evidence type="ECO:0000256" key="2">
    <source>
        <dbReference type="ARBA" id="ARBA00004220"/>
    </source>
</evidence>
<dbReference type="InterPro" id="IPR001849">
    <property type="entry name" value="PH_domain"/>
</dbReference>
<dbReference type="GO" id="GO:0042592">
    <property type="term" value="P:homeostatic process"/>
    <property type="evidence" value="ECO:0007669"/>
    <property type="project" value="UniProtKB-ARBA"/>
</dbReference>
<sequence>QTRSLLSVFEEDAGTLTDYTNQLLQAMQRVYGAQNEMCLATQQLSKQLLAYEKQNFALGKGDEEVISTLHYFSKVVDELNVLHTELAKQLADTMVLPIIQFREKDLTEVSTLKDLFGLASHEHDLSMAKYSRLPKKKENEKVKTEVGKEVAAARRKQHLSSLQYYCALNALQYRKRMAMMEPMIGFAHGQINFFKKGAEMFSKHMDSFLSSVADMVQSIQVELEAEAEKMRVSQQEFLSVDESVYTPDSDVAAPQINRNLIQKAGYLNLRNKTGLVTTTWERLYFFTQGGNLMCQPRGAVAGGLIQDLDNCSVMAVDCEDRRYCFQITTPNGKSGIILQAESRKENEEWICAINNISRQIYLTDNPEAVAIKLNQTALQAVTPITSFGKKQESSCPSQNLKNSEMENENDKIVPKATASLPEAEELIAPGTPIQFDIVLPATEFLDQNRGSRRTNPFGETEDESFPEAEDSLLQQMFIVRFLGSMAVKTDSTTKVIYEAMRQVLAARAIHNIFRMTESHLMVTSQSLRLIDPQTQVSRANFELTSVTQFAAHQENKRLVGFVIRIPESTGEESLSTYIFESNSEGEKICYAINLGKEIIAVQKDPEALAQLMLSIPLTNDGKYVLLNDQPDDNDGNSSEHRGAESEA</sequence>
<dbReference type="InterPro" id="IPR047181">
    <property type="entry name" value="DP13A/B"/>
</dbReference>
<keyword evidence="6" id="KW-0963">Cytoplasm</keyword>
<name>G7PJE2_MACFA</name>
<dbReference type="FunFam" id="1.20.1270.60:FF:000031">
    <property type="entry name" value="Putative DCC-interacting protein 13-beta isoform 2"/>
    <property type="match status" value="1"/>
</dbReference>
<evidence type="ECO:0000259" key="17">
    <source>
        <dbReference type="PROSITE" id="PS50003"/>
    </source>
</evidence>
<dbReference type="GO" id="GO:0046325">
    <property type="term" value="P:negative regulation of D-glucose import"/>
    <property type="evidence" value="ECO:0007669"/>
    <property type="project" value="UniProtKB-ARBA"/>
</dbReference>
<dbReference type="InterPro" id="IPR011993">
    <property type="entry name" value="PH-like_dom_sf"/>
</dbReference>
<dbReference type="FunFam" id="2.30.29.30:FF:000160">
    <property type="entry name" value="DCC-interacting protein 13-beta isoform X2"/>
    <property type="match status" value="1"/>
</dbReference>
<keyword evidence="8" id="KW-0472">Membrane</keyword>
<dbReference type="PROSITE" id="PS50003">
    <property type="entry name" value="PH_DOMAIN"/>
    <property type="match status" value="1"/>
</dbReference>
<keyword evidence="5" id="KW-1003">Cell membrane</keyword>
<dbReference type="GO" id="GO:0032587">
    <property type="term" value="C:ruffle membrane"/>
    <property type="evidence" value="ECO:0007669"/>
    <property type="project" value="UniProtKB-SubCell"/>
</dbReference>
<evidence type="ECO:0000256" key="9">
    <source>
        <dbReference type="ARBA" id="ARBA00023242"/>
    </source>
</evidence>
<feature type="non-terminal residue" evidence="18">
    <location>
        <position position="1"/>
    </location>
</feature>
<dbReference type="CDD" id="cd13158">
    <property type="entry name" value="PTB_APPL"/>
    <property type="match status" value="1"/>
</dbReference>
<dbReference type="Gene3D" id="1.20.1270.60">
    <property type="entry name" value="Arfaptin homology (AH) domain/BAR domain"/>
    <property type="match status" value="1"/>
</dbReference>
<evidence type="ECO:0000256" key="4">
    <source>
        <dbReference type="ARBA" id="ARBA00004632"/>
    </source>
</evidence>
<evidence type="ECO:0000256" key="12">
    <source>
        <dbReference type="ARBA" id="ARBA00023329"/>
    </source>
</evidence>
<dbReference type="Gene3D" id="2.30.29.30">
    <property type="entry name" value="Pleckstrin-homology domain (PH domain)/Phosphotyrosine-binding domain (PTB)"/>
    <property type="match status" value="2"/>
</dbReference>
<dbReference type="InterPro" id="IPR004148">
    <property type="entry name" value="BAR_dom"/>
</dbReference>
<dbReference type="PANTHER" id="PTHR46415:SF1">
    <property type="entry name" value="DCC-INTERACTING PROTEIN 13-BETA"/>
    <property type="match status" value="1"/>
</dbReference>
<dbReference type="GO" id="GO:2000045">
    <property type="term" value="P:regulation of G1/S transition of mitotic cell cycle"/>
    <property type="evidence" value="ECO:0007669"/>
    <property type="project" value="UniProtKB-ARBA"/>
</dbReference>
<feature type="region of interest" description="Disordered" evidence="15">
    <location>
        <begin position="626"/>
        <end position="647"/>
    </location>
</feature>
<organism>
    <name type="scientific">Macaca fascicularis</name>
    <name type="common">Crab-eating macaque</name>
    <name type="synonym">Cynomolgus monkey</name>
    <dbReference type="NCBI Taxonomy" id="9541"/>
    <lineage>
        <taxon>Eukaryota</taxon>
        <taxon>Metazoa</taxon>
        <taxon>Chordata</taxon>
        <taxon>Craniata</taxon>
        <taxon>Vertebrata</taxon>
        <taxon>Euteleostomi</taxon>
        <taxon>Mammalia</taxon>
        <taxon>Eutheria</taxon>
        <taxon>Euarchontoglires</taxon>
        <taxon>Primates</taxon>
        <taxon>Haplorrhini</taxon>
        <taxon>Catarrhini</taxon>
        <taxon>Cercopithecidae</taxon>
        <taxon>Cercopithecinae</taxon>
        <taxon>Macaca</taxon>
    </lineage>
</organism>
<evidence type="ECO:0000256" key="7">
    <source>
        <dbReference type="ARBA" id="ARBA00022753"/>
    </source>
</evidence>
<dbReference type="InterPro" id="IPR047237">
    <property type="entry name" value="PTB_APPL"/>
</dbReference>
<dbReference type="InterPro" id="IPR006020">
    <property type="entry name" value="PTB/PI_dom"/>
</dbReference>
<evidence type="ECO:0000256" key="14">
    <source>
        <dbReference type="ARBA" id="ARBA00076401"/>
    </source>
</evidence>
<evidence type="ECO:0000256" key="6">
    <source>
        <dbReference type="ARBA" id="ARBA00022490"/>
    </source>
</evidence>
<feature type="domain" description="PID" evidence="16">
    <location>
        <begin position="477"/>
        <end position="547"/>
    </location>
</feature>
<feature type="compositionally biased region" description="Basic and acidic residues" evidence="15">
    <location>
        <begin position="637"/>
        <end position="647"/>
    </location>
</feature>
<dbReference type="eggNOG" id="KOG0521">
    <property type="taxonomic scope" value="Eukaryota"/>
</dbReference>
<dbReference type="CDD" id="cd13247">
    <property type="entry name" value="BAR-PH_APPL"/>
    <property type="match status" value="1"/>
</dbReference>
<comment type="subcellular location">
    <subcellularLocation>
        <location evidence="4">Cell projection</location>
        <location evidence="4">Ruffle membrane</location>
    </subcellularLocation>
    <subcellularLocation>
        <location evidence="3">Cytoplasmic vesicle</location>
        <location evidence="3">Phagosome membrane</location>
    </subcellularLocation>
    <subcellularLocation>
        <location evidence="2">Early endosome membrane</location>
        <topology evidence="2">Peripheral membrane protein</topology>
    </subcellularLocation>
    <subcellularLocation>
        <location evidence="1">Nucleus</location>
    </subcellularLocation>
</comment>
<evidence type="ECO:0000259" key="16">
    <source>
        <dbReference type="PROSITE" id="PS01179"/>
    </source>
</evidence>
<dbReference type="InterPro" id="IPR047236">
    <property type="entry name" value="PH_DP13A/B"/>
</dbReference>